<protein>
    <submittedName>
        <fullName evidence="4">GNAT family N-acetyltransferase</fullName>
    </submittedName>
</protein>
<evidence type="ECO:0000256" key="1">
    <source>
        <dbReference type="ARBA" id="ARBA00022679"/>
    </source>
</evidence>
<sequence>MNDTAADLRFVPLDAGDPATLDAWLRLTLDSAEDVPLSAAPPCAADLTGSVRFAPPGTALAGEVALLGGQAVGALRLVLPDGAPVAVVDQLLTAPKERRQGIGTALFRRARALAAGHGRTRLVFDVVQALPGGPARDEGPAAFATALGASPAGSHEGVHQWLDLGAHDPLADGAPAVPAGYRLQRWGTITPDAFAIAVSELERSLGESPPETWGEGPGAIATSHVRRFERMRVGRGRRAYHVGAVHEETGRLAGFTSASKTTGNPEHLLQGMTVVAAAHRGHGLGLVLKLANLAHVREYEPRVRLIETANADSNRPMIALNEAMGFVSQERFVSWEAPVAPAV</sequence>
<feature type="domain" description="N-acetyltransferase" evidence="3">
    <location>
        <begin position="184"/>
        <end position="343"/>
    </location>
</feature>
<gene>
    <name evidence="4" type="ORF">EAO74_02160</name>
</gene>
<keyword evidence="2" id="KW-0012">Acyltransferase</keyword>
<dbReference type="EMBL" id="RDBM01000009">
    <property type="protein sequence ID" value="TXS33911.1"/>
    <property type="molecule type" value="Genomic_DNA"/>
</dbReference>
<evidence type="ECO:0000313" key="4">
    <source>
        <dbReference type="EMBL" id="TXS33911.1"/>
    </source>
</evidence>
<dbReference type="InterPro" id="IPR050680">
    <property type="entry name" value="YpeA/RimI_acetyltransf"/>
</dbReference>
<reference evidence="4" key="1">
    <citation type="submission" date="2018-10" db="EMBL/GenBank/DDBJ databases">
        <authorList>
            <person name="Hariharan J."/>
            <person name="Choudoir M.J."/>
            <person name="Diebold P."/>
            <person name="Panke-Buisse K."/>
            <person name="Campbell A.N."/>
            <person name="Buckley D.H."/>
        </authorList>
    </citation>
    <scope>NUCLEOTIDE SEQUENCE</scope>
    <source>
        <strain evidence="4">Gb1</strain>
    </source>
</reference>
<dbReference type="PROSITE" id="PS51186">
    <property type="entry name" value="GNAT"/>
    <property type="match status" value="2"/>
</dbReference>
<keyword evidence="1 4" id="KW-0808">Transferase</keyword>
<name>A0A652LDT3_9ACTN</name>
<proteinExistence type="predicted"/>
<evidence type="ECO:0000256" key="2">
    <source>
        <dbReference type="ARBA" id="ARBA00023315"/>
    </source>
</evidence>
<dbReference type="RefSeq" id="WP_147982452.1">
    <property type="nucleotide sequence ID" value="NZ_RDBM01000009.1"/>
</dbReference>
<dbReference type="CDD" id="cd04301">
    <property type="entry name" value="NAT_SF"/>
    <property type="match status" value="1"/>
</dbReference>
<dbReference type="InterPro" id="IPR000182">
    <property type="entry name" value="GNAT_dom"/>
</dbReference>
<dbReference type="Pfam" id="PF00583">
    <property type="entry name" value="Acetyltransf_1"/>
    <property type="match status" value="2"/>
</dbReference>
<organism evidence="4">
    <name type="scientific">Streptomyces sp. gb1(2016)</name>
    <dbReference type="NCBI Taxonomy" id="1828321"/>
    <lineage>
        <taxon>Bacteria</taxon>
        <taxon>Bacillati</taxon>
        <taxon>Actinomycetota</taxon>
        <taxon>Actinomycetes</taxon>
        <taxon>Kitasatosporales</taxon>
        <taxon>Streptomycetaceae</taxon>
        <taxon>Streptomyces</taxon>
    </lineage>
</organism>
<dbReference type="AlphaFoldDB" id="A0A652LDT3"/>
<dbReference type="InterPro" id="IPR016181">
    <property type="entry name" value="Acyl_CoA_acyltransferase"/>
</dbReference>
<evidence type="ECO:0000259" key="3">
    <source>
        <dbReference type="PROSITE" id="PS51186"/>
    </source>
</evidence>
<feature type="domain" description="N-acetyltransferase" evidence="3">
    <location>
        <begin position="11"/>
        <end position="171"/>
    </location>
</feature>
<accession>A0A652LDT3</accession>
<dbReference type="GO" id="GO:0016747">
    <property type="term" value="F:acyltransferase activity, transferring groups other than amino-acyl groups"/>
    <property type="evidence" value="ECO:0007669"/>
    <property type="project" value="InterPro"/>
</dbReference>
<comment type="caution">
    <text evidence="4">The sequence shown here is derived from an EMBL/GenBank/DDBJ whole genome shotgun (WGS) entry which is preliminary data.</text>
</comment>
<dbReference type="SUPFAM" id="SSF55729">
    <property type="entry name" value="Acyl-CoA N-acyltransferases (Nat)"/>
    <property type="match status" value="2"/>
</dbReference>
<dbReference type="PANTHER" id="PTHR43420">
    <property type="entry name" value="ACETYLTRANSFERASE"/>
    <property type="match status" value="1"/>
</dbReference>
<dbReference type="Gene3D" id="3.40.630.30">
    <property type="match status" value="1"/>
</dbReference>